<proteinExistence type="predicted"/>
<name>A0ABV2SJK8_9GAMM</name>
<evidence type="ECO:0000313" key="1">
    <source>
        <dbReference type="EMBL" id="MET4757946.1"/>
    </source>
</evidence>
<reference evidence="1 2" key="1">
    <citation type="submission" date="2024-06" db="EMBL/GenBank/DDBJ databases">
        <title>Genomic Encyclopedia of Type Strains, Phase V (KMG-V): Genome sequencing to study the core and pangenomes of soil and plant-associated prokaryotes.</title>
        <authorList>
            <person name="Whitman W."/>
        </authorList>
    </citation>
    <scope>NUCLEOTIDE SEQUENCE [LARGE SCALE GENOMIC DNA]</scope>
    <source>
        <strain evidence="1 2">NE40</strain>
    </source>
</reference>
<dbReference type="Proteomes" id="UP001549366">
    <property type="component" value="Unassembled WGS sequence"/>
</dbReference>
<accession>A0ABV2SJK8</accession>
<organism evidence="1 2">
    <name type="scientific">Endozoicomonas lisbonensis</name>
    <dbReference type="NCBI Taxonomy" id="3120522"/>
    <lineage>
        <taxon>Bacteria</taxon>
        <taxon>Pseudomonadati</taxon>
        <taxon>Pseudomonadota</taxon>
        <taxon>Gammaproteobacteria</taxon>
        <taxon>Oceanospirillales</taxon>
        <taxon>Endozoicomonadaceae</taxon>
        <taxon>Endozoicomonas</taxon>
    </lineage>
</organism>
<sequence>MLRSFFMWDQDNPTCFLMKAMHTSEDVKQLLNKTRQYKMVDELKFGRIMRPH</sequence>
<dbReference type="EMBL" id="JBEWTB010000002">
    <property type="protein sequence ID" value="MET4757946.1"/>
    <property type="molecule type" value="Genomic_DNA"/>
</dbReference>
<comment type="caution">
    <text evidence="1">The sequence shown here is derived from an EMBL/GenBank/DDBJ whole genome shotgun (WGS) entry which is preliminary data.</text>
</comment>
<protein>
    <submittedName>
        <fullName evidence="1">Uncharacterized protein</fullName>
    </submittedName>
</protein>
<evidence type="ECO:0000313" key="2">
    <source>
        <dbReference type="Proteomes" id="UP001549366"/>
    </source>
</evidence>
<gene>
    <name evidence="1" type="ORF">V5J35_003138</name>
</gene>
<keyword evidence="2" id="KW-1185">Reference proteome</keyword>